<protein>
    <submittedName>
        <fullName evidence="4">DNA-invertase hin</fullName>
    </submittedName>
</protein>
<dbReference type="InterPro" id="IPR036162">
    <property type="entry name" value="Resolvase-like_N_sf"/>
</dbReference>
<reference evidence="4 5" key="1">
    <citation type="submission" date="2019-02" db="EMBL/GenBank/DDBJ databases">
        <title>Deep-cultivation of Planctomycetes and their phenomic and genomic characterization uncovers novel biology.</title>
        <authorList>
            <person name="Wiegand S."/>
            <person name="Jogler M."/>
            <person name="Boedeker C."/>
            <person name="Pinto D."/>
            <person name="Vollmers J."/>
            <person name="Rivas-Marin E."/>
            <person name="Kohn T."/>
            <person name="Peeters S.H."/>
            <person name="Heuer A."/>
            <person name="Rast P."/>
            <person name="Oberbeckmann S."/>
            <person name="Bunk B."/>
            <person name="Jeske O."/>
            <person name="Meyerdierks A."/>
            <person name="Storesund J.E."/>
            <person name="Kallscheuer N."/>
            <person name="Luecker S."/>
            <person name="Lage O.M."/>
            <person name="Pohl T."/>
            <person name="Merkel B.J."/>
            <person name="Hornburger P."/>
            <person name="Mueller R.-W."/>
            <person name="Bruemmer F."/>
            <person name="Labrenz M."/>
            <person name="Spormann A.M."/>
            <person name="Op den Camp H."/>
            <person name="Overmann J."/>
            <person name="Amann R."/>
            <person name="Jetten M.S.M."/>
            <person name="Mascher T."/>
            <person name="Medema M.H."/>
            <person name="Devos D.P."/>
            <person name="Kaster A.-K."/>
            <person name="Ovreas L."/>
            <person name="Rohde M."/>
            <person name="Galperin M.Y."/>
            <person name="Jogler C."/>
        </authorList>
    </citation>
    <scope>NUCLEOTIDE SEQUENCE [LARGE SCALE GENOMIC DNA]</scope>
    <source>
        <strain evidence="4 5">Pan265</strain>
    </source>
</reference>
<dbReference type="Pfam" id="PF00239">
    <property type="entry name" value="Resolvase"/>
    <property type="match status" value="1"/>
</dbReference>
<dbReference type="InterPro" id="IPR011109">
    <property type="entry name" value="DNA_bind_recombinase_dom"/>
</dbReference>
<keyword evidence="5" id="KW-1185">Reference proteome</keyword>
<dbReference type="PANTHER" id="PTHR30461:SF23">
    <property type="entry name" value="DNA RECOMBINASE-RELATED"/>
    <property type="match status" value="1"/>
</dbReference>
<accession>A0A518BVS5</accession>
<dbReference type="Proteomes" id="UP000320386">
    <property type="component" value="Chromosome"/>
</dbReference>
<gene>
    <name evidence="4" type="primary">hin</name>
    <name evidence="4" type="ORF">Pan265_09270</name>
</gene>
<dbReference type="PANTHER" id="PTHR30461">
    <property type="entry name" value="DNA-INVERTASE FROM LAMBDOID PROPHAGE"/>
    <property type="match status" value="1"/>
</dbReference>
<evidence type="ECO:0000313" key="5">
    <source>
        <dbReference type="Proteomes" id="UP000320386"/>
    </source>
</evidence>
<proteinExistence type="predicted"/>
<dbReference type="InterPro" id="IPR038109">
    <property type="entry name" value="DNA_bind_recomb_sf"/>
</dbReference>
<evidence type="ECO:0000256" key="1">
    <source>
        <dbReference type="SAM" id="MobiDB-lite"/>
    </source>
</evidence>
<dbReference type="SUPFAM" id="SSF53041">
    <property type="entry name" value="Resolvase-like"/>
    <property type="match status" value="1"/>
</dbReference>
<evidence type="ECO:0000259" key="2">
    <source>
        <dbReference type="PROSITE" id="PS51736"/>
    </source>
</evidence>
<dbReference type="GO" id="GO:0000150">
    <property type="term" value="F:DNA strand exchange activity"/>
    <property type="evidence" value="ECO:0007669"/>
    <property type="project" value="InterPro"/>
</dbReference>
<dbReference type="AlphaFoldDB" id="A0A518BVS5"/>
<evidence type="ECO:0000313" key="4">
    <source>
        <dbReference type="EMBL" id="QDU71082.1"/>
    </source>
</evidence>
<dbReference type="Pfam" id="PF13408">
    <property type="entry name" value="Zn_ribbon_recom"/>
    <property type="match status" value="1"/>
</dbReference>
<dbReference type="Gene3D" id="3.40.50.1390">
    <property type="entry name" value="Resolvase, N-terminal catalytic domain"/>
    <property type="match status" value="1"/>
</dbReference>
<evidence type="ECO:0000259" key="3">
    <source>
        <dbReference type="PROSITE" id="PS51737"/>
    </source>
</evidence>
<dbReference type="SMART" id="SM00857">
    <property type="entry name" value="Resolvase"/>
    <property type="match status" value="1"/>
</dbReference>
<name>A0A518BVS5_9BACT</name>
<dbReference type="GO" id="GO:0003677">
    <property type="term" value="F:DNA binding"/>
    <property type="evidence" value="ECO:0007669"/>
    <property type="project" value="InterPro"/>
</dbReference>
<feature type="domain" description="Resolvase/invertase-type recombinase catalytic" evidence="2">
    <location>
        <begin position="15"/>
        <end position="167"/>
    </location>
</feature>
<dbReference type="PROSITE" id="PS51736">
    <property type="entry name" value="RECOMBINASES_3"/>
    <property type="match status" value="1"/>
</dbReference>
<dbReference type="InterPro" id="IPR050639">
    <property type="entry name" value="SSR_resolvase"/>
</dbReference>
<sequence>MSRAKNKTPVKTTVRCAIYTRKSSEEGLDQEFNALDAQREAAESFIASQKAEGWTALPDRYDDGGYSGGSMERPALERLLRDIDAGKVDCVVVYKVDRLSRSLMDFARIMETFERQGVSFVSVTQHFNTTHSMGRLTLNILLSFAQFEREIIGERIRDKLAAQARKGKWTGGVPVLGYDVDRSGPSPRLVINAKESARVREIFRMYLREASLLPVVKELARRSWPNKRRTTKKGKQVGGRRFDKAMLHALLTNPIYTGQMTYKGDLYPGEHEPIIEQELFDKVQHQLKENGRTGGAEVRNKYGALLRGLLRCKGCDTAMTHTFHRGKGRHLYRYYRCTHEIKNGRDACTSQTLPAQEIEALVVDEVRRLGEDEALLAQVLTEAHAAIQGERVAAQRDLDDLRRQLDRDSRELKRLAASSRTDDQTTSRVADLHTRLADGNRQEPHLKARVSDIESEVITRVDAQAAFGEFDELWANLIPREQARLLKLLIATVDYDGQAGTVSVTFHPTSIRSLIDRRIEQAA</sequence>
<dbReference type="Pfam" id="PF07508">
    <property type="entry name" value="Recombinase"/>
    <property type="match status" value="1"/>
</dbReference>
<dbReference type="RefSeq" id="WP_145445222.1">
    <property type="nucleotide sequence ID" value="NZ_CP036280.1"/>
</dbReference>
<organism evidence="4 5">
    <name type="scientific">Mucisphaera calidilacus</name>
    <dbReference type="NCBI Taxonomy" id="2527982"/>
    <lineage>
        <taxon>Bacteria</taxon>
        <taxon>Pseudomonadati</taxon>
        <taxon>Planctomycetota</taxon>
        <taxon>Phycisphaerae</taxon>
        <taxon>Phycisphaerales</taxon>
        <taxon>Phycisphaeraceae</taxon>
        <taxon>Mucisphaera</taxon>
    </lineage>
</organism>
<dbReference type="EMBL" id="CP036280">
    <property type="protein sequence ID" value="QDU71082.1"/>
    <property type="molecule type" value="Genomic_DNA"/>
</dbReference>
<feature type="domain" description="Recombinase" evidence="3">
    <location>
        <begin position="175"/>
        <end position="293"/>
    </location>
</feature>
<dbReference type="Gene3D" id="3.90.1750.20">
    <property type="entry name" value="Putative Large Serine Recombinase, Chain B, Domain 2"/>
    <property type="match status" value="1"/>
</dbReference>
<dbReference type="CDD" id="cd03768">
    <property type="entry name" value="SR_ResInv"/>
    <property type="match status" value="1"/>
</dbReference>
<dbReference type="InterPro" id="IPR006119">
    <property type="entry name" value="Resolv_N"/>
</dbReference>
<dbReference type="PROSITE" id="PS51737">
    <property type="entry name" value="RECOMBINASE_DNA_BIND"/>
    <property type="match status" value="1"/>
</dbReference>
<dbReference type="OrthoDB" id="266184at2"/>
<dbReference type="KEGG" id="mcad:Pan265_09270"/>
<dbReference type="InterPro" id="IPR025827">
    <property type="entry name" value="Zn_ribbon_recom_dom"/>
</dbReference>
<feature type="region of interest" description="Disordered" evidence="1">
    <location>
        <begin position="414"/>
        <end position="443"/>
    </location>
</feature>